<comment type="caution">
    <text evidence="13">The sequence shown here is derived from an EMBL/GenBank/DDBJ whole genome shotgun (WGS) entry which is preliminary data.</text>
</comment>
<dbReference type="PIRSF" id="PIRSF017250">
    <property type="entry name" value="tRNA_splic_SEN34"/>
    <property type="match status" value="1"/>
</dbReference>
<sequence length="375" mass="40794">MAASSSTSQDQVASSQNISIPFPIFTLASKYLLYDINTITYTRAIHNISGVLIGSLPQAPQQNVFLGIPLELMPEEARLLVEKGVAYIVDDVKAHKTGYLARDGLEEGERKAFQLALRKQGQSAAKEVNKRSDERKKAALEKVGLADRADNWNDIPNDMFSASSASGRDGKKKKGMRRQPGDVTPKSESETQSKTSGNVTDESLFGPPVPVNGSTIAPLPARKPSNTRAEVAIEPSAFAMTPTTSYPPLKAPLPPASSSAKQDLERLPPVPASYSLYRYLHERGYFLSPGLRFGCQYTAYPGDPLRFHSHFLCNGMDWDEEFDLLDLVGGGRLGTGVKKGYLIGGQEHKAGGEDNEEVGGKNEEVRAFCVEWAGM</sequence>
<dbReference type="InterPro" id="IPR036167">
    <property type="entry name" value="tRNA_intron_Endo_cat-like_sf"/>
</dbReference>
<feature type="active site" evidence="9">
    <location>
        <position position="308"/>
    </location>
</feature>
<dbReference type="GO" id="GO:0003676">
    <property type="term" value="F:nucleic acid binding"/>
    <property type="evidence" value="ECO:0007669"/>
    <property type="project" value="InterPro"/>
</dbReference>
<dbReference type="AlphaFoldDB" id="A0A9P4Q411"/>
<dbReference type="InterPro" id="IPR011856">
    <property type="entry name" value="tRNA_endonuc-like_dom_sf"/>
</dbReference>
<evidence type="ECO:0000256" key="6">
    <source>
        <dbReference type="ARBA" id="ARBA00059865"/>
    </source>
</evidence>
<evidence type="ECO:0000259" key="12">
    <source>
        <dbReference type="Pfam" id="PF26577"/>
    </source>
</evidence>
<evidence type="ECO:0000256" key="4">
    <source>
        <dbReference type="ARBA" id="ARBA00023239"/>
    </source>
</evidence>
<comment type="similarity">
    <text evidence="1">Belongs to the tRNA-intron endonuclease family.</text>
</comment>
<dbReference type="InterPro" id="IPR016690">
    <property type="entry name" value="TSEN34"/>
</dbReference>
<dbReference type="FunFam" id="3.40.1350.10:FF:000008">
    <property type="entry name" value="tRNA-splicing endonuclease subunit Sen34"/>
    <property type="match status" value="1"/>
</dbReference>
<accession>A0A9P4Q411</accession>
<evidence type="ECO:0000256" key="9">
    <source>
        <dbReference type="PIRSR" id="PIRSR017250-50"/>
    </source>
</evidence>
<evidence type="ECO:0000256" key="1">
    <source>
        <dbReference type="ARBA" id="ARBA00008078"/>
    </source>
</evidence>
<name>A0A9P4Q411_9PEZI</name>
<dbReference type="CDD" id="cd22363">
    <property type="entry name" value="tRNA-intron_lyase_C"/>
    <property type="match status" value="1"/>
</dbReference>
<dbReference type="PANTHER" id="PTHR13070">
    <property type="entry name" value="TRNA-SPLICING ENDONUCLEASE SUBUNIT SEN34-RELATED"/>
    <property type="match status" value="1"/>
</dbReference>
<feature type="compositionally biased region" description="Polar residues" evidence="10">
    <location>
        <begin position="192"/>
        <end position="201"/>
    </location>
</feature>
<dbReference type="Pfam" id="PF01974">
    <property type="entry name" value="tRNA_int_endo"/>
    <property type="match status" value="1"/>
</dbReference>
<reference evidence="13" key="1">
    <citation type="journal article" date="2020" name="Stud. Mycol.">
        <title>101 Dothideomycetes genomes: a test case for predicting lifestyles and emergence of pathogens.</title>
        <authorList>
            <person name="Haridas S."/>
            <person name="Albert R."/>
            <person name="Binder M."/>
            <person name="Bloem J."/>
            <person name="Labutti K."/>
            <person name="Salamov A."/>
            <person name="Andreopoulos B."/>
            <person name="Baker S."/>
            <person name="Barry K."/>
            <person name="Bills G."/>
            <person name="Bluhm B."/>
            <person name="Cannon C."/>
            <person name="Castanera R."/>
            <person name="Culley D."/>
            <person name="Daum C."/>
            <person name="Ezra D."/>
            <person name="Gonzalez J."/>
            <person name="Henrissat B."/>
            <person name="Kuo A."/>
            <person name="Liang C."/>
            <person name="Lipzen A."/>
            <person name="Lutzoni F."/>
            <person name="Magnuson J."/>
            <person name="Mondo S."/>
            <person name="Nolan M."/>
            <person name="Ohm R."/>
            <person name="Pangilinan J."/>
            <person name="Park H.-J."/>
            <person name="Ramirez L."/>
            <person name="Alfaro M."/>
            <person name="Sun H."/>
            <person name="Tritt A."/>
            <person name="Yoshinaga Y."/>
            <person name="Zwiers L.-H."/>
            <person name="Turgeon B."/>
            <person name="Goodwin S."/>
            <person name="Spatafora J."/>
            <person name="Crous P."/>
            <person name="Grigoriev I."/>
        </authorList>
    </citation>
    <scope>NUCLEOTIDE SEQUENCE</scope>
    <source>
        <strain evidence="13">CBS 116435</strain>
    </source>
</reference>
<dbReference type="InterPro" id="IPR006676">
    <property type="entry name" value="tRNA_splic"/>
</dbReference>
<evidence type="ECO:0000256" key="2">
    <source>
        <dbReference type="ARBA" id="ARBA00012573"/>
    </source>
</evidence>
<keyword evidence="13" id="KW-0255">Endonuclease</keyword>
<feature type="active site" evidence="9">
    <location>
        <position position="300"/>
    </location>
</feature>
<evidence type="ECO:0000256" key="8">
    <source>
        <dbReference type="ARBA" id="ARBA00076724"/>
    </source>
</evidence>
<proteinExistence type="inferred from homology"/>
<feature type="region of interest" description="Disordered" evidence="10">
    <location>
        <begin position="151"/>
        <end position="222"/>
    </location>
</feature>
<feature type="domain" description="tRNA intron endonuclease catalytic" evidence="11">
    <location>
        <begin position="273"/>
        <end position="343"/>
    </location>
</feature>
<evidence type="ECO:0000256" key="5">
    <source>
        <dbReference type="ARBA" id="ARBA00034031"/>
    </source>
</evidence>
<keyword evidence="4" id="KW-0456">Lyase</keyword>
<comment type="function">
    <text evidence="6">Constitutes one of the two catalytic subunit of the tRNA-splicing endonuclease complex, a complex responsible for identification and cleavage of the splice sites in pre-tRNA. It cleaves pre-tRNA at the 5'- and 3'-splice sites to release the intron. The products are an intron and two tRNA half-molecules bearing 2',3'-cyclic phosphate and 5'-OH termini. There are no conserved sequences at the splice sites, but the intron is invariably located at the same site in the gene, placing the splice sites an invariant distance from the constant structural features of the tRNA body. It probably carries the active site for 3'-splice site cleavage.</text>
</comment>
<dbReference type="NCBIfam" id="TIGR00324">
    <property type="entry name" value="endA"/>
    <property type="match status" value="1"/>
</dbReference>
<keyword evidence="13" id="KW-0540">Nuclease</keyword>
<gene>
    <name evidence="13" type="ORF">K431DRAFT_286799</name>
</gene>
<dbReference type="OrthoDB" id="48041at2759"/>
<organism evidence="13 14">
    <name type="scientific">Polychaeton citri CBS 116435</name>
    <dbReference type="NCBI Taxonomy" id="1314669"/>
    <lineage>
        <taxon>Eukaryota</taxon>
        <taxon>Fungi</taxon>
        <taxon>Dikarya</taxon>
        <taxon>Ascomycota</taxon>
        <taxon>Pezizomycotina</taxon>
        <taxon>Dothideomycetes</taxon>
        <taxon>Dothideomycetidae</taxon>
        <taxon>Capnodiales</taxon>
        <taxon>Capnodiaceae</taxon>
        <taxon>Polychaeton</taxon>
    </lineage>
</organism>
<feature type="active site" evidence="9">
    <location>
        <position position="339"/>
    </location>
</feature>
<dbReference type="GO" id="GO:0000379">
    <property type="term" value="P:tRNA-type intron splice site recognition and cleavage"/>
    <property type="evidence" value="ECO:0007669"/>
    <property type="project" value="InterPro"/>
</dbReference>
<protein>
    <recommendedName>
        <fullName evidence="2">tRNA-intron lyase</fullName>
        <ecNumber evidence="2">4.6.1.16</ecNumber>
    </recommendedName>
    <alternativeName>
        <fullName evidence="7 8">tRNA-intron endonuclease SEN34</fullName>
    </alternativeName>
</protein>
<dbReference type="GO" id="GO:0000213">
    <property type="term" value="F:tRNA-intron lyase activity"/>
    <property type="evidence" value="ECO:0007669"/>
    <property type="project" value="UniProtKB-EC"/>
</dbReference>
<evidence type="ECO:0000256" key="3">
    <source>
        <dbReference type="ARBA" id="ARBA00022694"/>
    </source>
</evidence>
<comment type="catalytic activity">
    <reaction evidence="5">
        <text>pretRNA = a 3'-half-tRNA molecule with a 5'-OH end + a 5'-half-tRNA molecule with a 2',3'-cyclic phosphate end + an intron with a 2',3'-cyclic phosphate and a 5'-hydroxyl terminus.</text>
        <dbReference type="EC" id="4.6.1.16"/>
    </reaction>
</comment>
<feature type="domain" description="TSEN34 N-terminal" evidence="12">
    <location>
        <begin position="23"/>
        <end position="91"/>
    </location>
</feature>
<evidence type="ECO:0000313" key="13">
    <source>
        <dbReference type="EMBL" id="KAF2719364.1"/>
    </source>
</evidence>
<evidence type="ECO:0000313" key="14">
    <source>
        <dbReference type="Proteomes" id="UP000799441"/>
    </source>
</evidence>
<keyword evidence="13" id="KW-0378">Hydrolase</keyword>
<keyword evidence="3" id="KW-0819">tRNA processing</keyword>
<dbReference type="Proteomes" id="UP000799441">
    <property type="component" value="Unassembled WGS sequence"/>
</dbReference>
<dbReference type="Pfam" id="PF26577">
    <property type="entry name" value="TSEN34_N"/>
    <property type="match status" value="1"/>
</dbReference>
<dbReference type="InterPro" id="IPR006677">
    <property type="entry name" value="tRNA_intron_Endonuc_cat-like"/>
</dbReference>
<evidence type="ECO:0000256" key="7">
    <source>
        <dbReference type="ARBA" id="ARBA00075884"/>
    </source>
</evidence>
<dbReference type="EMBL" id="MU003812">
    <property type="protein sequence ID" value="KAF2719364.1"/>
    <property type="molecule type" value="Genomic_DNA"/>
</dbReference>
<dbReference type="PANTHER" id="PTHR13070:SF0">
    <property type="entry name" value="TRNA-SPLICING ENDONUCLEASE SUBUNIT SEN34"/>
    <property type="match status" value="1"/>
</dbReference>
<keyword evidence="14" id="KW-1185">Reference proteome</keyword>
<dbReference type="SUPFAM" id="SSF53032">
    <property type="entry name" value="tRNA-intron endonuclease catalytic domain-like"/>
    <property type="match status" value="1"/>
</dbReference>
<dbReference type="InterPro" id="IPR059049">
    <property type="entry name" value="TSEN34_N"/>
</dbReference>
<dbReference type="Gene3D" id="3.40.1350.10">
    <property type="match status" value="1"/>
</dbReference>
<evidence type="ECO:0000259" key="11">
    <source>
        <dbReference type="Pfam" id="PF01974"/>
    </source>
</evidence>
<evidence type="ECO:0000256" key="10">
    <source>
        <dbReference type="SAM" id="MobiDB-lite"/>
    </source>
</evidence>
<dbReference type="EC" id="4.6.1.16" evidence="2"/>
<dbReference type="GO" id="GO:0000214">
    <property type="term" value="C:tRNA-intron endonuclease complex"/>
    <property type="evidence" value="ECO:0007669"/>
    <property type="project" value="InterPro"/>
</dbReference>